<protein>
    <submittedName>
        <fullName evidence="2">Uncharacterized protein</fullName>
    </submittedName>
</protein>
<dbReference type="Proteomes" id="UP000190675">
    <property type="component" value="Chromosome I"/>
</dbReference>
<name>A0A1M5LWS0_9BRAD</name>
<evidence type="ECO:0000256" key="1">
    <source>
        <dbReference type="SAM" id="Coils"/>
    </source>
</evidence>
<sequence>MTSPTGLECVGYGAFLTKFTKGTDPLIDDLESDVASLNQNLDQAKERLTNLQNAFIDLLALLDPEYIRFPRHSRTKV</sequence>
<evidence type="ECO:0000313" key="2">
    <source>
        <dbReference type="EMBL" id="SHG69544.1"/>
    </source>
</evidence>
<gene>
    <name evidence="2" type="ORF">SAMN05444169_3705</name>
</gene>
<feature type="coiled-coil region" evidence="1">
    <location>
        <begin position="27"/>
        <end position="61"/>
    </location>
</feature>
<organism evidence="2 3">
    <name type="scientific">Bradyrhizobium erythrophlei</name>
    <dbReference type="NCBI Taxonomy" id="1437360"/>
    <lineage>
        <taxon>Bacteria</taxon>
        <taxon>Pseudomonadati</taxon>
        <taxon>Pseudomonadota</taxon>
        <taxon>Alphaproteobacteria</taxon>
        <taxon>Hyphomicrobiales</taxon>
        <taxon>Nitrobacteraceae</taxon>
        <taxon>Bradyrhizobium</taxon>
    </lineage>
</organism>
<dbReference type="EMBL" id="LT670818">
    <property type="protein sequence ID" value="SHG69544.1"/>
    <property type="molecule type" value="Genomic_DNA"/>
</dbReference>
<reference evidence="2 3" key="1">
    <citation type="submission" date="2016-11" db="EMBL/GenBank/DDBJ databases">
        <authorList>
            <person name="Jaros S."/>
            <person name="Januszkiewicz K."/>
            <person name="Wedrychowicz H."/>
        </authorList>
    </citation>
    <scope>NUCLEOTIDE SEQUENCE [LARGE SCALE GENOMIC DNA]</scope>
    <source>
        <strain evidence="2 3">GAS242</strain>
    </source>
</reference>
<keyword evidence="1" id="KW-0175">Coiled coil</keyword>
<proteinExistence type="predicted"/>
<evidence type="ECO:0000313" key="3">
    <source>
        <dbReference type="Proteomes" id="UP000190675"/>
    </source>
</evidence>
<dbReference type="AlphaFoldDB" id="A0A1M5LWS0"/>
<accession>A0A1M5LWS0</accession>